<evidence type="ECO:0000256" key="4">
    <source>
        <dbReference type="ARBA" id="ARBA00023136"/>
    </source>
</evidence>
<protein>
    <recommendedName>
        <fullName evidence="8">FAR-17a/AIG1-like protein</fullName>
    </recommendedName>
</protein>
<feature type="transmembrane region" description="Helical" evidence="5">
    <location>
        <begin position="160"/>
        <end position="185"/>
    </location>
</feature>
<dbReference type="HOGENOM" id="CLU_103036_0_0_1"/>
<evidence type="ECO:0000313" key="6">
    <source>
        <dbReference type="EMBL" id="EOB14449.1"/>
    </source>
</evidence>
<dbReference type="GO" id="GO:0016020">
    <property type="term" value="C:membrane"/>
    <property type="evidence" value="ECO:0007669"/>
    <property type="project" value="InterPro"/>
</dbReference>
<keyword evidence="4 5" id="KW-0472">Membrane</keyword>
<dbReference type="InterPro" id="IPR006838">
    <property type="entry name" value="ADTRP_AIG1"/>
</dbReference>
<feature type="transmembrane region" description="Helical" evidence="5">
    <location>
        <begin position="86"/>
        <end position="109"/>
    </location>
</feature>
<feature type="transmembrane region" description="Helical" evidence="5">
    <location>
        <begin position="15"/>
        <end position="33"/>
    </location>
</feature>
<feature type="transmembrane region" description="Helical" evidence="5">
    <location>
        <begin position="129"/>
        <end position="148"/>
    </location>
</feature>
<gene>
    <name evidence="6" type="ORF">NBO_27g0006</name>
</gene>
<evidence type="ECO:0000256" key="3">
    <source>
        <dbReference type="ARBA" id="ARBA00022989"/>
    </source>
</evidence>
<dbReference type="PANTHER" id="PTHR10989">
    <property type="entry name" value="ANDROGEN-INDUCED PROTEIN 1-RELATED"/>
    <property type="match status" value="1"/>
</dbReference>
<proteinExistence type="predicted"/>
<dbReference type="PANTHER" id="PTHR10989:SF16">
    <property type="entry name" value="AT02829P-RELATED"/>
    <property type="match status" value="1"/>
</dbReference>
<comment type="subcellular location">
    <subcellularLocation>
        <location evidence="1">Endomembrane system</location>
        <topology evidence="1">Multi-pass membrane protein</topology>
    </subcellularLocation>
</comment>
<dbReference type="OrthoDB" id="2190919at2759"/>
<reference evidence="6 7" key="1">
    <citation type="journal article" date="2013" name="BMC Genomics">
        <title>Comparative genomics of parasitic silkworm microsporidia reveal an association between genome expansion and host adaptation.</title>
        <authorList>
            <person name="Pan G."/>
            <person name="Xu J."/>
            <person name="Li T."/>
            <person name="Xia Q."/>
            <person name="Liu S.L."/>
            <person name="Zhang G."/>
            <person name="Li S."/>
            <person name="Li C."/>
            <person name="Liu H."/>
            <person name="Yang L."/>
            <person name="Liu T."/>
            <person name="Zhang X."/>
            <person name="Wu Z."/>
            <person name="Fan W."/>
            <person name="Dang X."/>
            <person name="Xiang H."/>
            <person name="Tao M."/>
            <person name="Li Y."/>
            <person name="Hu J."/>
            <person name="Li Z."/>
            <person name="Lin L."/>
            <person name="Luo J."/>
            <person name="Geng L."/>
            <person name="Wang L."/>
            <person name="Long M."/>
            <person name="Wan Y."/>
            <person name="He N."/>
            <person name="Zhang Z."/>
            <person name="Lu C."/>
            <person name="Keeling P.J."/>
            <person name="Wang J."/>
            <person name="Xiang Z."/>
            <person name="Zhou Z."/>
        </authorList>
    </citation>
    <scope>NUCLEOTIDE SEQUENCE [LARGE SCALE GENOMIC DNA]</scope>
    <source>
        <strain evidence="7">CQ1 / CVCC 102059</strain>
    </source>
</reference>
<keyword evidence="2 5" id="KW-0812">Transmembrane</keyword>
<dbReference type="Proteomes" id="UP000016927">
    <property type="component" value="Unassembled WGS sequence"/>
</dbReference>
<organism evidence="6 7">
    <name type="scientific">Nosema bombycis (strain CQ1 / CVCC 102059)</name>
    <name type="common">Microsporidian parasite</name>
    <name type="synonym">Pebrine of silkworm</name>
    <dbReference type="NCBI Taxonomy" id="578461"/>
    <lineage>
        <taxon>Eukaryota</taxon>
        <taxon>Fungi</taxon>
        <taxon>Fungi incertae sedis</taxon>
        <taxon>Microsporidia</taxon>
        <taxon>Nosematidae</taxon>
        <taxon>Nosema</taxon>
    </lineage>
</organism>
<keyword evidence="3 5" id="KW-1133">Transmembrane helix</keyword>
<dbReference type="Pfam" id="PF04750">
    <property type="entry name" value="Far-17a_AIG1"/>
    <property type="match status" value="1"/>
</dbReference>
<evidence type="ECO:0000313" key="7">
    <source>
        <dbReference type="Proteomes" id="UP000016927"/>
    </source>
</evidence>
<accession>R0M921</accession>
<sequence>MFDSNINDLFIGMKYRILSLRVIFLSLCIYGCTDYCLPPENVESMNQAYGRNYIYLTNISLYLTVTTLAIGLCVRYFKTKRFISLYVNLVSVGLPLSLLVTVLFWGLFLIDPTLVRNKELHDKGVRVNLLSDLCMHFFPFIALLFEQYDVKLKRETSHVIFYFIFCPTYFFITSLFAKANGFWVYPILDQLSFLGKCMLFGCSNILVWLFYEGLMLLFSKKSFFVISKSVKPQLK</sequence>
<keyword evidence="7" id="KW-1185">Reference proteome</keyword>
<dbReference type="GO" id="GO:0012505">
    <property type="term" value="C:endomembrane system"/>
    <property type="evidence" value="ECO:0007669"/>
    <property type="project" value="UniProtKB-SubCell"/>
</dbReference>
<feature type="transmembrane region" description="Helical" evidence="5">
    <location>
        <begin position="53"/>
        <end position="74"/>
    </location>
</feature>
<evidence type="ECO:0000256" key="5">
    <source>
        <dbReference type="SAM" id="Phobius"/>
    </source>
</evidence>
<dbReference type="AlphaFoldDB" id="R0M921"/>
<feature type="transmembrane region" description="Helical" evidence="5">
    <location>
        <begin position="191"/>
        <end position="211"/>
    </location>
</feature>
<name>R0M921_NOSB1</name>
<evidence type="ECO:0000256" key="2">
    <source>
        <dbReference type="ARBA" id="ARBA00022692"/>
    </source>
</evidence>
<dbReference type="EMBL" id="KB908935">
    <property type="protein sequence ID" value="EOB14449.1"/>
    <property type="molecule type" value="Genomic_DNA"/>
</dbReference>
<dbReference type="VEuPathDB" id="MicrosporidiaDB:NBO_27g0006"/>
<dbReference type="OMA" id="SITFWFF"/>
<evidence type="ECO:0000256" key="1">
    <source>
        <dbReference type="ARBA" id="ARBA00004127"/>
    </source>
</evidence>
<evidence type="ECO:0008006" key="8">
    <source>
        <dbReference type="Google" id="ProtNLM"/>
    </source>
</evidence>